<accession>A0AAN6S5P3</accession>
<evidence type="ECO:0000313" key="2">
    <source>
        <dbReference type="Proteomes" id="UP001303473"/>
    </source>
</evidence>
<dbReference type="Proteomes" id="UP001303473">
    <property type="component" value="Unassembled WGS sequence"/>
</dbReference>
<organism evidence="1 2">
    <name type="scientific">Diplogelasinospora grovesii</name>
    <dbReference type="NCBI Taxonomy" id="303347"/>
    <lineage>
        <taxon>Eukaryota</taxon>
        <taxon>Fungi</taxon>
        <taxon>Dikarya</taxon>
        <taxon>Ascomycota</taxon>
        <taxon>Pezizomycotina</taxon>
        <taxon>Sordariomycetes</taxon>
        <taxon>Sordariomycetidae</taxon>
        <taxon>Sordariales</taxon>
        <taxon>Diplogelasinosporaceae</taxon>
        <taxon>Diplogelasinospora</taxon>
    </lineage>
</organism>
<evidence type="ECO:0000313" key="1">
    <source>
        <dbReference type="EMBL" id="KAK3941390.1"/>
    </source>
</evidence>
<keyword evidence="2" id="KW-1185">Reference proteome</keyword>
<reference evidence="2" key="1">
    <citation type="journal article" date="2023" name="Mol. Phylogenet. Evol.">
        <title>Genome-scale phylogeny and comparative genomics of the fungal order Sordariales.</title>
        <authorList>
            <person name="Hensen N."/>
            <person name="Bonometti L."/>
            <person name="Westerberg I."/>
            <person name="Brannstrom I.O."/>
            <person name="Guillou S."/>
            <person name="Cros-Aarteil S."/>
            <person name="Calhoun S."/>
            <person name="Haridas S."/>
            <person name="Kuo A."/>
            <person name="Mondo S."/>
            <person name="Pangilinan J."/>
            <person name="Riley R."/>
            <person name="LaButti K."/>
            <person name="Andreopoulos B."/>
            <person name="Lipzen A."/>
            <person name="Chen C."/>
            <person name="Yan M."/>
            <person name="Daum C."/>
            <person name="Ng V."/>
            <person name="Clum A."/>
            <person name="Steindorff A."/>
            <person name="Ohm R.A."/>
            <person name="Martin F."/>
            <person name="Silar P."/>
            <person name="Natvig D.O."/>
            <person name="Lalanne C."/>
            <person name="Gautier V."/>
            <person name="Ament-Velasquez S.L."/>
            <person name="Kruys A."/>
            <person name="Hutchinson M.I."/>
            <person name="Powell A.J."/>
            <person name="Barry K."/>
            <person name="Miller A.N."/>
            <person name="Grigoriev I.V."/>
            <person name="Debuchy R."/>
            <person name="Gladieux P."/>
            <person name="Hiltunen Thoren M."/>
            <person name="Johannesson H."/>
        </authorList>
    </citation>
    <scope>NUCLEOTIDE SEQUENCE [LARGE SCALE GENOMIC DNA]</scope>
    <source>
        <strain evidence="2">CBS 340.73</strain>
    </source>
</reference>
<protein>
    <submittedName>
        <fullName evidence="1">Uncharacterized protein</fullName>
    </submittedName>
</protein>
<gene>
    <name evidence="1" type="ORF">QBC46DRAFT_340523</name>
</gene>
<name>A0AAN6S5P3_9PEZI</name>
<dbReference type="AlphaFoldDB" id="A0AAN6S5P3"/>
<sequence>MVAASGASLWLKYCQPCQTCQTLLRTGCSFRHENDTALLLSRLISRAATSSVLESFLQHLHPSFSPSEDSLSRIVQLLVSIATALRQDADVSISFIDGNLVEDRVFIQNENAEQSEQHLLHKSRREHLIFTATGWMTNLLLVLFDGNARRVYRKSHRPTLLGKKRDQGVFDPELDVVCLGNMAVLVG</sequence>
<comment type="caution">
    <text evidence="1">The sequence shown here is derived from an EMBL/GenBank/DDBJ whole genome shotgun (WGS) entry which is preliminary data.</text>
</comment>
<dbReference type="EMBL" id="MU853783">
    <property type="protein sequence ID" value="KAK3941390.1"/>
    <property type="molecule type" value="Genomic_DNA"/>
</dbReference>
<proteinExistence type="predicted"/>